<dbReference type="InterPro" id="IPR016024">
    <property type="entry name" value="ARM-type_fold"/>
</dbReference>
<organism evidence="2 3">
    <name type="scientific">Streblomastix strix</name>
    <dbReference type="NCBI Taxonomy" id="222440"/>
    <lineage>
        <taxon>Eukaryota</taxon>
        <taxon>Metamonada</taxon>
        <taxon>Preaxostyla</taxon>
        <taxon>Oxymonadida</taxon>
        <taxon>Streblomastigidae</taxon>
        <taxon>Streblomastix</taxon>
    </lineage>
</organism>
<sequence>MKGPECLDEFYSQDMPSILNKFLSPKTSNEKFVLSTTILHIAGVLDNISDEIVRANAAIEPLLQMIHSPNEGRSRAASKALGELAEDNDLICASLLSTGFLGSVQHTLSADIIDQVETSQQLKLSESYLKQSKEEGDSAHIKDGLLDVVLRIMHSSDNDEELKQIAVLIPALEELKSKGSRRIRRRAKDILSLLGSEGITSVLSSKKEKENELKIRELEELNRKQEELNRKQEEELRQVKELNEKQKVEIAQQKVEIEKWKPKLPQDIAFTTTSVDPADFVISAQGNGQIKIAKQQNKYNNISFGPVLENGIYAVEASFQYSGHGAGIGIVRDTYSIPDNCAPWSVGTAS</sequence>
<dbReference type="AlphaFoldDB" id="A0A5J4VDH3"/>
<dbReference type="OrthoDB" id="195736at2759"/>
<dbReference type="SUPFAM" id="SSF48371">
    <property type="entry name" value="ARM repeat"/>
    <property type="match status" value="1"/>
</dbReference>
<proteinExistence type="predicted"/>
<evidence type="ECO:0000313" key="3">
    <source>
        <dbReference type="Proteomes" id="UP000324800"/>
    </source>
</evidence>
<protein>
    <submittedName>
        <fullName evidence="2">Uncharacterized protein</fullName>
    </submittedName>
</protein>
<evidence type="ECO:0000313" key="2">
    <source>
        <dbReference type="EMBL" id="KAA6380434.1"/>
    </source>
</evidence>
<reference evidence="2 3" key="1">
    <citation type="submission" date="2019-03" db="EMBL/GenBank/DDBJ databases">
        <title>Single cell metagenomics reveals metabolic interactions within the superorganism composed of flagellate Streblomastix strix and complex community of Bacteroidetes bacteria on its surface.</title>
        <authorList>
            <person name="Treitli S.C."/>
            <person name="Kolisko M."/>
            <person name="Husnik F."/>
            <person name="Keeling P."/>
            <person name="Hampl V."/>
        </authorList>
    </citation>
    <scope>NUCLEOTIDE SEQUENCE [LARGE SCALE GENOMIC DNA]</scope>
    <source>
        <strain evidence="2">ST1C</strain>
    </source>
</reference>
<gene>
    <name evidence="2" type="ORF">EZS28_024040</name>
</gene>
<keyword evidence="1" id="KW-0175">Coiled coil</keyword>
<dbReference type="EMBL" id="SNRW01007902">
    <property type="protein sequence ID" value="KAA6380434.1"/>
    <property type="molecule type" value="Genomic_DNA"/>
</dbReference>
<feature type="coiled-coil region" evidence="1">
    <location>
        <begin position="204"/>
        <end position="256"/>
    </location>
</feature>
<evidence type="ECO:0000256" key="1">
    <source>
        <dbReference type="SAM" id="Coils"/>
    </source>
</evidence>
<accession>A0A5J4VDH3</accession>
<dbReference type="Gene3D" id="1.25.10.10">
    <property type="entry name" value="Leucine-rich Repeat Variant"/>
    <property type="match status" value="1"/>
</dbReference>
<dbReference type="Proteomes" id="UP000324800">
    <property type="component" value="Unassembled WGS sequence"/>
</dbReference>
<name>A0A5J4VDH3_9EUKA</name>
<dbReference type="InterPro" id="IPR011989">
    <property type="entry name" value="ARM-like"/>
</dbReference>
<comment type="caution">
    <text evidence="2">The sequence shown here is derived from an EMBL/GenBank/DDBJ whole genome shotgun (WGS) entry which is preliminary data.</text>
</comment>
<feature type="non-terminal residue" evidence="2">
    <location>
        <position position="350"/>
    </location>
</feature>